<protein>
    <submittedName>
        <fullName evidence="1">Unannotated protein</fullName>
    </submittedName>
</protein>
<organism evidence="1">
    <name type="scientific">freshwater metagenome</name>
    <dbReference type="NCBI Taxonomy" id="449393"/>
    <lineage>
        <taxon>unclassified sequences</taxon>
        <taxon>metagenomes</taxon>
        <taxon>ecological metagenomes</taxon>
    </lineage>
</organism>
<dbReference type="EMBL" id="CAFBMR010000107">
    <property type="protein sequence ID" value="CAB4927325.1"/>
    <property type="molecule type" value="Genomic_DNA"/>
</dbReference>
<dbReference type="Gene3D" id="3.40.50.720">
    <property type="entry name" value="NAD(P)-binding Rossmann-like Domain"/>
    <property type="match status" value="1"/>
</dbReference>
<sequence length="121" mass="12206">MTVIIKQASAPSLTDVATQLHDAFVSARAAIESSESVVFIANAPDLIGQGSVEDAAVAGGLLGLMRALMFEGGAKGWHVNLIAVDRGEEADPELLSAAGAVPSINGQVLNASVASIGKVIP</sequence>
<name>A0A6J7I8U9_9ZZZZ</name>
<proteinExistence type="predicted"/>
<dbReference type="AlphaFoldDB" id="A0A6J7I8U9"/>
<accession>A0A6J7I8U9</accession>
<evidence type="ECO:0000313" key="1">
    <source>
        <dbReference type="EMBL" id="CAB4927325.1"/>
    </source>
</evidence>
<reference evidence="1" key="1">
    <citation type="submission" date="2020-05" db="EMBL/GenBank/DDBJ databases">
        <authorList>
            <person name="Chiriac C."/>
            <person name="Salcher M."/>
            <person name="Ghai R."/>
            <person name="Kavagutti S V."/>
        </authorList>
    </citation>
    <scope>NUCLEOTIDE SEQUENCE</scope>
</reference>
<gene>
    <name evidence="1" type="ORF">UFOPK3610_01748</name>
</gene>